<dbReference type="Gene3D" id="1.10.510.10">
    <property type="entry name" value="Transferase(Phosphotransferase) domain 1"/>
    <property type="match status" value="1"/>
</dbReference>
<evidence type="ECO:0000256" key="3">
    <source>
        <dbReference type="ARBA" id="ARBA00022777"/>
    </source>
</evidence>
<keyword evidence="2 5" id="KW-0547">Nucleotide-binding</keyword>
<keyword evidence="4 5" id="KW-0067">ATP-binding</keyword>
<evidence type="ECO:0000256" key="5">
    <source>
        <dbReference type="PROSITE-ProRule" id="PRU10141"/>
    </source>
</evidence>
<dbReference type="PROSITE" id="PS00107">
    <property type="entry name" value="PROTEIN_KINASE_ATP"/>
    <property type="match status" value="1"/>
</dbReference>
<keyword evidence="1 7" id="KW-0808">Transferase</keyword>
<comment type="caution">
    <text evidence="7">The sequence shown here is derived from an EMBL/GenBank/DDBJ whole genome shotgun (WGS) entry which is preliminary data.</text>
</comment>
<dbReference type="Proteomes" id="UP000315471">
    <property type="component" value="Unassembled WGS sequence"/>
</dbReference>
<feature type="binding site" evidence="5">
    <location>
        <position position="55"/>
    </location>
    <ligand>
        <name>ATP</name>
        <dbReference type="ChEBI" id="CHEBI:30616"/>
    </ligand>
</feature>
<dbReference type="GO" id="GO:0004674">
    <property type="term" value="F:protein serine/threonine kinase activity"/>
    <property type="evidence" value="ECO:0007669"/>
    <property type="project" value="UniProtKB-EC"/>
</dbReference>
<feature type="domain" description="Protein kinase" evidence="6">
    <location>
        <begin position="26"/>
        <end position="282"/>
    </location>
</feature>
<dbReference type="InterPro" id="IPR017441">
    <property type="entry name" value="Protein_kinase_ATP_BS"/>
</dbReference>
<dbReference type="EMBL" id="SJPY01000004">
    <property type="protein sequence ID" value="TWU41445.1"/>
    <property type="molecule type" value="Genomic_DNA"/>
</dbReference>
<reference evidence="7 8" key="1">
    <citation type="submission" date="2019-02" db="EMBL/GenBank/DDBJ databases">
        <title>Deep-cultivation of Planctomycetes and their phenomic and genomic characterization uncovers novel biology.</title>
        <authorList>
            <person name="Wiegand S."/>
            <person name="Jogler M."/>
            <person name="Boedeker C."/>
            <person name="Pinto D."/>
            <person name="Vollmers J."/>
            <person name="Rivas-Marin E."/>
            <person name="Kohn T."/>
            <person name="Peeters S.H."/>
            <person name="Heuer A."/>
            <person name="Rast P."/>
            <person name="Oberbeckmann S."/>
            <person name="Bunk B."/>
            <person name="Jeske O."/>
            <person name="Meyerdierks A."/>
            <person name="Storesund J.E."/>
            <person name="Kallscheuer N."/>
            <person name="Luecker S."/>
            <person name="Lage O.M."/>
            <person name="Pohl T."/>
            <person name="Merkel B.J."/>
            <person name="Hornburger P."/>
            <person name="Mueller R.-W."/>
            <person name="Bruemmer F."/>
            <person name="Labrenz M."/>
            <person name="Spormann A.M."/>
            <person name="Op Den Camp H."/>
            <person name="Overmann J."/>
            <person name="Amann R."/>
            <person name="Jetten M.S.M."/>
            <person name="Mascher T."/>
            <person name="Medema M.H."/>
            <person name="Devos D.P."/>
            <person name="Kaster A.-K."/>
            <person name="Ovreas L."/>
            <person name="Rohde M."/>
            <person name="Galperin M.Y."/>
            <person name="Jogler C."/>
        </authorList>
    </citation>
    <scope>NUCLEOTIDE SEQUENCE [LARGE SCALE GENOMIC DNA]</scope>
    <source>
        <strain evidence="7 8">Q31b</strain>
    </source>
</reference>
<evidence type="ECO:0000256" key="2">
    <source>
        <dbReference type="ARBA" id="ARBA00022741"/>
    </source>
</evidence>
<evidence type="ECO:0000259" key="6">
    <source>
        <dbReference type="PROSITE" id="PS50011"/>
    </source>
</evidence>
<dbReference type="PROSITE" id="PS00108">
    <property type="entry name" value="PROTEIN_KINASE_ST"/>
    <property type="match status" value="1"/>
</dbReference>
<dbReference type="SUPFAM" id="SSF56112">
    <property type="entry name" value="Protein kinase-like (PK-like)"/>
    <property type="match status" value="1"/>
</dbReference>
<proteinExistence type="predicted"/>
<dbReference type="Gene3D" id="3.30.200.20">
    <property type="entry name" value="Phosphorylase Kinase, domain 1"/>
    <property type="match status" value="1"/>
</dbReference>
<dbReference type="GO" id="GO:0005524">
    <property type="term" value="F:ATP binding"/>
    <property type="evidence" value="ECO:0007669"/>
    <property type="project" value="UniProtKB-UniRule"/>
</dbReference>
<name>A0A5C6DYB9_9BACT</name>
<protein>
    <submittedName>
        <fullName evidence="7">Serine/threonine-protein kinase PknA</fullName>
        <ecNumber evidence="7">2.7.11.1</ecNumber>
    </submittedName>
</protein>
<keyword evidence="3 7" id="KW-0418">Kinase</keyword>
<organism evidence="7 8">
    <name type="scientific">Novipirellula aureliae</name>
    <dbReference type="NCBI Taxonomy" id="2527966"/>
    <lineage>
        <taxon>Bacteria</taxon>
        <taxon>Pseudomonadati</taxon>
        <taxon>Planctomycetota</taxon>
        <taxon>Planctomycetia</taxon>
        <taxon>Pirellulales</taxon>
        <taxon>Pirellulaceae</taxon>
        <taxon>Novipirellula</taxon>
    </lineage>
</organism>
<dbReference type="PANTHER" id="PTHR43289">
    <property type="entry name" value="MITOGEN-ACTIVATED PROTEIN KINASE KINASE KINASE 20-RELATED"/>
    <property type="match status" value="1"/>
</dbReference>
<dbReference type="AlphaFoldDB" id="A0A5C6DYB9"/>
<evidence type="ECO:0000313" key="7">
    <source>
        <dbReference type="EMBL" id="TWU41445.1"/>
    </source>
</evidence>
<dbReference type="EC" id="2.7.11.1" evidence="7"/>
<dbReference type="CDD" id="cd14014">
    <property type="entry name" value="STKc_PknB_like"/>
    <property type="match status" value="1"/>
</dbReference>
<dbReference type="PANTHER" id="PTHR43289:SF6">
    <property type="entry name" value="SERINE_THREONINE-PROTEIN KINASE NEKL-3"/>
    <property type="match status" value="1"/>
</dbReference>
<dbReference type="InterPro" id="IPR008271">
    <property type="entry name" value="Ser/Thr_kinase_AS"/>
</dbReference>
<evidence type="ECO:0000256" key="4">
    <source>
        <dbReference type="ARBA" id="ARBA00022840"/>
    </source>
</evidence>
<evidence type="ECO:0000313" key="8">
    <source>
        <dbReference type="Proteomes" id="UP000315471"/>
    </source>
</evidence>
<gene>
    <name evidence="7" type="primary">pknA_1</name>
    <name evidence="7" type="ORF">Q31b_28920</name>
</gene>
<dbReference type="InterPro" id="IPR011009">
    <property type="entry name" value="Kinase-like_dom_sf"/>
</dbReference>
<dbReference type="PROSITE" id="PS50011">
    <property type="entry name" value="PROTEIN_KINASE_DOM"/>
    <property type="match status" value="1"/>
</dbReference>
<dbReference type="SMART" id="SM00220">
    <property type="entry name" value="S_TKc"/>
    <property type="match status" value="1"/>
</dbReference>
<evidence type="ECO:0000256" key="1">
    <source>
        <dbReference type="ARBA" id="ARBA00022679"/>
    </source>
</evidence>
<sequence>MSMPVKSKQATTGPTAVRVGSRLGKYRIERRLGVGGFATVYAAFDTLLGIKVALKIPSPELVSPTLLDEFRREARLTIQLDHPNILPIRDATFVENHFVIITPMAERTLSDRLQNRMGFDLAFDILTQLLQGVAYAHEQGVIHCDIKPENVLMFDDNQIKLADFGIAKATQKTISGSGTGTVGYMAPEQAMGKPSARSDVFSIGLIAYRLFSGKWPEYPFEWPMAGNAALRRRAHGDLIAIIRKSLLVTPRKRYRDAGQMLAAVKQTRLKAIRYSRRHRTTS</sequence>
<keyword evidence="8" id="KW-1185">Reference proteome</keyword>
<accession>A0A5C6DYB9</accession>
<dbReference type="Pfam" id="PF00069">
    <property type="entry name" value="Pkinase"/>
    <property type="match status" value="1"/>
</dbReference>
<dbReference type="InterPro" id="IPR000719">
    <property type="entry name" value="Prot_kinase_dom"/>
</dbReference>